<proteinExistence type="predicted"/>
<evidence type="ECO:0000256" key="1">
    <source>
        <dbReference type="SAM" id="Phobius"/>
    </source>
</evidence>
<name>A0A140L3Z0_9FIRM</name>
<comment type="caution">
    <text evidence="2">The sequence shown here is derived from an EMBL/GenBank/DDBJ whole genome shotgun (WGS) entry which is preliminary data.</text>
</comment>
<keyword evidence="1" id="KW-1133">Transmembrane helix</keyword>
<dbReference type="Proteomes" id="UP000070456">
    <property type="component" value="Unassembled WGS sequence"/>
</dbReference>
<protein>
    <submittedName>
        <fullName evidence="2">Cell division topological determinant MinJ</fullName>
    </submittedName>
</protein>
<dbReference type="AlphaFoldDB" id="A0A140L3Z0"/>
<keyword evidence="1" id="KW-0812">Transmembrane</keyword>
<organism evidence="2 3">
    <name type="scientific">Thermotalea metallivorans</name>
    <dbReference type="NCBI Taxonomy" id="520762"/>
    <lineage>
        <taxon>Bacteria</taxon>
        <taxon>Bacillati</taxon>
        <taxon>Bacillota</taxon>
        <taxon>Clostridia</taxon>
        <taxon>Peptostreptococcales</taxon>
        <taxon>Thermotaleaceae</taxon>
        <taxon>Thermotalea</taxon>
    </lineage>
</organism>
<sequence length="418" mass="46664">MMFPLLELINMALLSLLTVLMNPLFWGVLFLVYMQYKRIHELEARMLGSEKSTMGEKMMNAVVMGILGGILGTVVIMVLGVTVTLGDFTYLLPLAILLMVIHVRYLCFSYGGGLLALSSLIFGFPKVNVPGVMVIVGILHLVESILMWLDGHKNATPILIEDKRYGIIGGFMLQRFWPVPFAILLVALGSLEGARELNLPDWWPIFRNSIEGIGIENLSLQISVVVAALGYGDMALSGTPREKSKKSAVKLLFFSIILILLSVLAVRYAIFQWLAALFSPLGHEALIIYGQREEKKKEPMFRQYGRGITVLDTKKEGHGEKMGLAPGDVILTVNNYPVERKEDMEAILKDYPPFLWVEVLDRKGRYRTLEYKNYQTGIGSLGIIIVPKEAQIVFDPDASISLLKKLISAFRRKGSPLS</sequence>
<dbReference type="RefSeq" id="WP_068556394.1">
    <property type="nucleotide sequence ID" value="NZ_LOEE01000036.1"/>
</dbReference>
<dbReference type="Gene3D" id="2.30.42.10">
    <property type="match status" value="1"/>
</dbReference>
<evidence type="ECO:0000313" key="2">
    <source>
        <dbReference type="EMBL" id="KXG75265.1"/>
    </source>
</evidence>
<feature type="transmembrane region" description="Helical" evidence="1">
    <location>
        <begin position="61"/>
        <end position="85"/>
    </location>
</feature>
<feature type="transmembrane region" description="Helical" evidence="1">
    <location>
        <begin position="91"/>
        <end position="117"/>
    </location>
</feature>
<keyword evidence="2" id="KW-0132">Cell division</keyword>
<reference evidence="2 3" key="1">
    <citation type="submission" date="2015-12" db="EMBL/GenBank/DDBJ databases">
        <title>Draft genome sequence of the thermoanaerobe Thermotalea metallivorans, an isolate from the runoff channel of the Great Artesian Basin, Australia.</title>
        <authorList>
            <person name="Patel B.K."/>
        </authorList>
    </citation>
    <scope>NUCLEOTIDE SEQUENCE [LARGE SCALE GENOMIC DNA]</scope>
    <source>
        <strain evidence="2 3">B2-1</strain>
    </source>
</reference>
<dbReference type="OrthoDB" id="198399at2"/>
<gene>
    <name evidence="2" type="primary">minJ</name>
    <name evidence="2" type="ORF">AN619_18300</name>
</gene>
<feature type="transmembrane region" description="Helical" evidence="1">
    <location>
        <begin position="129"/>
        <end position="149"/>
    </location>
</feature>
<keyword evidence="1" id="KW-0472">Membrane</keyword>
<dbReference type="STRING" id="520762.AN619_18300"/>
<keyword evidence="3" id="KW-1185">Reference proteome</keyword>
<dbReference type="InterPro" id="IPR036034">
    <property type="entry name" value="PDZ_sf"/>
</dbReference>
<evidence type="ECO:0000313" key="3">
    <source>
        <dbReference type="Proteomes" id="UP000070456"/>
    </source>
</evidence>
<feature type="transmembrane region" description="Helical" evidence="1">
    <location>
        <begin position="12"/>
        <end position="36"/>
    </location>
</feature>
<dbReference type="GO" id="GO:0051301">
    <property type="term" value="P:cell division"/>
    <property type="evidence" value="ECO:0007669"/>
    <property type="project" value="UniProtKB-KW"/>
</dbReference>
<dbReference type="SUPFAM" id="SSF50156">
    <property type="entry name" value="PDZ domain-like"/>
    <property type="match status" value="1"/>
</dbReference>
<feature type="transmembrane region" description="Helical" evidence="1">
    <location>
        <begin position="248"/>
        <end position="265"/>
    </location>
</feature>
<keyword evidence="2" id="KW-0131">Cell cycle</keyword>
<dbReference type="EMBL" id="LOEE01000036">
    <property type="protein sequence ID" value="KXG75265.1"/>
    <property type="molecule type" value="Genomic_DNA"/>
</dbReference>
<accession>A0A140L3Z0</accession>